<organism evidence="2 3">
    <name type="scientific">Bacillus phage vB_BcM_Sam112</name>
    <dbReference type="NCBI Taxonomy" id="2663324"/>
    <lineage>
        <taxon>Viruses</taxon>
        <taxon>Duplodnaviria</taxon>
        <taxon>Heunggongvirae</taxon>
        <taxon>Uroviricota</taxon>
        <taxon>Caudoviricetes</taxon>
        <taxon>Trautnerviridae</taxon>
        <taxon>Prospektnaukivirus</taxon>
        <taxon>Prospektnaukivirus sam112</taxon>
    </lineage>
</organism>
<gene>
    <name evidence="2" type="ORF">Sam112_gp68</name>
</gene>
<evidence type="ECO:0000256" key="1">
    <source>
        <dbReference type="SAM" id="Phobius"/>
    </source>
</evidence>
<keyword evidence="1" id="KW-0472">Membrane</keyword>
<reference evidence="2 3" key="1">
    <citation type="submission" date="2019-10" db="EMBL/GenBank/DDBJ databases">
        <authorList>
            <person name="Kazantseva O."/>
            <person name="Piligrimova E."/>
            <person name="Shadrin A."/>
            <person name="Zagorodny V."/>
        </authorList>
    </citation>
    <scope>NUCLEOTIDE SEQUENCE [LARGE SCALE GENOMIC DNA]</scope>
</reference>
<dbReference type="EMBL" id="MN604230">
    <property type="protein sequence ID" value="QGF21770.1"/>
    <property type="molecule type" value="Genomic_DNA"/>
</dbReference>
<sequence>MIHFPSDKELLFMVVVVAVIGWVTIESALFILDWLFSHIEWK</sequence>
<accession>A0A5Q2F3Z6</accession>
<protein>
    <submittedName>
        <fullName evidence="2">Uncharacterized protein</fullName>
    </submittedName>
</protein>
<keyword evidence="1" id="KW-1133">Transmembrane helix</keyword>
<name>A0A5Q2F3Z6_9CAUD</name>
<evidence type="ECO:0000313" key="2">
    <source>
        <dbReference type="EMBL" id="QGF21770.1"/>
    </source>
</evidence>
<evidence type="ECO:0000313" key="3">
    <source>
        <dbReference type="Proteomes" id="UP000343370"/>
    </source>
</evidence>
<keyword evidence="3" id="KW-1185">Reference proteome</keyword>
<keyword evidence="1" id="KW-0812">Transmembrane</keyword>
<feature type="transmembrane region" description="Helical" evidence="1">
    <location>
        <begin position="12"/>
        <end position="36"/>
    </location>
</feature>
<proteinExistence type="predicted"/>
<dbReference type="Proteomes" id="UP000343370">
    <property type="component" value="Segment"/>
</dbReference>